<feature type="compositionally biased region" description="Low complexity" evidence="2">
    <location>
        <begin position="193"/>
        <end position="203"/>
    </location>
</feature>
<dbReference type="Proteomes" id="UP000544127">
    <property type="component" value="Unassembled WGS sequence"/>
</dbReference>
<feature type="non-terminal residue" evidence="3">
    <location>
        <position position="1"/>
    </location>
</feature>
<dbReference type="PANTHER" id="PTHR13225:SF3">
    <property type="entry name" value="UPF0489 PROTEIN C5ORF22"/>
    <property type="match status" value="1"/>
</dbReference>
<accession>A0A7K6AH84</accession>
<gene>
    <name evidence="3" type="primary">Ce022</name>
    <name evidence="3" type="ORF">UPUEPO_R01909</name>
</gene>
<keyword evidence="4" id="KW-1185">Reference proteome</keyword>
<dbReference type="Pfam" id="PF12640">
    <property type="entry name" value="UPF0489"/>
    <property type="match status" value="1"/>
</dbReference>
<dbReference type="EMBL" id="VZRI01001153">
    <property type="protein sequence ID" value="NWU89393.1"/>
    <property type="molecule type" value="Genomic_DNA"/>
</dbReference>
<dbReference type="OrthoDB" id="418142at2759"/>
<feature type="region of interest" description="Disordered" evidence="2">
    <location>
        <begin position="193"/>
        <end position="231"/>
    </location>
</feature>
<evidence type="ECO:0000313" key="4">
    <source>
        <dbReference type="Proteomes" id="UP000544127"/>
    </source>
</evidence>
<feature type="compositionally biased region" description="Basic and acidic residues" evidence="2">
    <location>
        <begin position="205"/>
        <end position="218"/>
    </location>
</feature>
<evidence type="ECO:0000256" key="1">
    <source>
        <dbReference type="ARBA" id="ARBA00007099"/>
    </source>
</evidence>
<feature type="non-terminal residue" evidence="3">
    <location>
        <position position="447"/>
    </location>
</feature>
<comment type="caution">
    <text evidence="3">The sequence shown here is derived from an EMBL/GenBank/DDBJ whole genome shotgun (WGS) entry which is preliminary data.</text>
</comment>
<dbReference type="PANTHER" id="PTHR13225">
    <property type="entry name" value="MISEXPRESSION SUPPRESSOR OF RAS 6"/>
    <property type="match status" value="1"/>
</dbReference>
<name>A0A7K6AH84_UPUEP</name>
<dbReference type="AlphaFoldDB" id="A0A7K6AH84"/>
<evidence type="ECO:0000313" key="3">
    <source>
        <dbReference type="EMBL" id="NWU89393.1"/>
    </source>
</evidence>
<comment type="similarity">
    <text evidence="1">Belongs to the UPF0489 family.</text>
</comment>
<evidence type="ECO:0000256" key="2">
    <source>
        <dbReference type="SAM" id="MobiDB-lite"/>
    </source>
</evidence>
<organism evidence="3 4">
    <name type="scientific">Upupa epops</name>
    <name type="common">Eurasian hoopoe</name>
    <dbReference type="NCBI Taxonomy" id="57439"/>
    <lineage>
        <taxon>Eukaryota</taxon>
        <taxon>Metazoa</taxon>
        <taxon>Chordata</taxon>
        <taxon>Craniata</taxon>
        <taxon>Vertebrata</taxon>
        <taxon>Euteleostomi</taxon>
        <taxon>Archelosauria</taxon>
        <taxon>Archosauria</taxon>
        <taxon>Dinosauria</taxon>
        <taxon>Saurischia</taxon>
        <taxon>Theropoda</taxon>
        <taxon>Coelurosauria</taxon>
        <taxon>Aves</taxon>
        <taxon>Neognathae</taxon>
        <taxon>Neoaves</taxon>
        <taxon>Telluraves</taxon>
        <taxon>Coraciimorphae</taxon>
        <taxon>Bucerotiformes</taxon>
        <taxon>Upupidae</taxon>
        <taxon>Upupa</taxon>
    </lineage>
</organism>
<proteinExistence type="inferred from homology"/>
<protein>
    <submittedName>
        <fullName evidence="3">CE022 protein</fullName>
    </submittedName>
</protein>
<sequence length="447" mass="49696">PWCGSMARSGPRGSGLRPYPALPVCVVEEHQDVLPFIYRAIGSKHLPASNVSFIHLDSHPDLLIPVNMPADTVFDKEALFSELSIENWIMPAVYAGHISQVLWLHPPWAQQIAEGKHQFLVGKDTSTTTIRVTGTDDYFLSDGLYVPADQLENQKPLSLHVILIDPSEASNSQEEKGEVEYAKRLKLNTDPAASTASASSSVAPGDRDCSTPSSKKEVQNAGAPSKAETSSLTNSECRLREVVKGICQVLQKGDAYVLDIDLDFFSVKNPFKEMYTQTEYELLQELYNFRRPHSNASEDSLLDCVENRVHQLEDLEAAFADLCDSDDEETLQKWASYPGMKPLVQLVHSLKTRMESPDYEMVHQAGLTCDYVELPHHVSTEEEISGLIQSVKALLEGLPKPTLVTVARSSLDEYCPPEQVDIIQEKVLHLLRSLYGTLDVHLDYSSS</sequence>
<reference evidence="3 4" key="1">
    <citation type="submission" date="2019-09" db="EMBL/GenBank/DDBJ databases">
        <title>Bird 10,000 Genomes (B10K) Project - Family phase.</title>
        <authorList>
            <person name="Zhang G."/>
        </authorList>
    </citation>
    <scope>NUCLEOTIDE SEQUENCE [LARGE SCALE GENOMIC DNA]</scope>
    <source>
        <strain evidence="3">B10K-DU-012-37</strain>
    </source>
</reference>
<dbReference type="InterPro" id="IPR024131">
    <property type="entry name" value="UPF0489"/>
</dbReference>